<feature type="transmembrane region" description="Helical" evidence="1">
    <location>
        <begin position="250"/>
        <end position="268"/>
    </location>
</feature>
<dbReference type="PANTHER" id="PTHR30282:SF0">
    <property type="entry name" value="P-AMINOBENZOYL-GLUTAMATE TRANSPORT PROTEIN"/>
    <property type="match status" value="1"/>
</dbReference>
<feature type="transmembrane region" description="Helical" evidence="1">
    <location>
        <begin position="160"/>
        <end position="193"/>
    </location>
</feature>
<protein>
    <submittedName>
        <fullName evidence="2">Aminobenzoyl-glutamate transport protein</fullName>
    </submittedName>
</protein>
<feature type="transmembrane region" description="Helical" evidence="1">
    <location>
        <begin position="448"/>
        <end position="473"/>
    </location>
</feature>
<keyword evidence="1" id="KW-0472">Membrane</keyword>
<feature type="transmembrane region" description="Helical" evidence="1">
    <location>
        <begin position="302"/>
        <end position="322"/>
    </location>
</feature>
<feature type="transmembrane region" description="Helical" evidence="1">
    <location>
        <begin position="421"/>
        <end position="441"/>
    </location>
</feature>
<dbReference type="AlphaFoldDB" id="A0A841BQC7"/>
<dbReference type="Proteomes" id="UP000587527">
    <property type="component" value="Unassembled WGS sequence"/>
</dbReference>
<keyword evidence="1" id="KW-0812">Transmembrane</keyword>
<accession>A0A841BQC7</accession>
<dbReference type="InterPro" id="IPR004697">
    <property type="entry name" value="AbgT"/>
</dbReference>
<feature type="transmembrane region" description="Helical" evidence="1">
    <location>
        <begin position="509"/>
        <end position="534"/>
    </location>
</feature>
<feature type="transmembrane region" description="Helical" evidence="1">
    <location>
        <begin position="121"/>
        <end position="140"/>
    </location>
</feature>
<feature type="transmembrane region" description="Helical" evidence="1">
    <location>
        <begin position="379"/>
        <end position="401"/>
    </location>
</feature>
<dbReference type="GO" id="GO:0015558">
    <property type="term" value="F:secondary active p-aminobenzoyl-glutamate transmembrane transporter activity"/>
    <property type="evidence" value="ECO:0007669"/>
    <property type="project" value="InterPro"/>
</dbReference>
<dbReference type="GO" id="GO:1902604">
    <property type="term" value="P:p-aminobenzoyl-glutamate transmembrane transport"/>
    <property type="evidence" value="ECO:0007669"/>
    <property type="project" value="InterPro"/>
</dbReference>
<dbReference type="EMBL" id="JACHMN010000002">
    <property type="protein sequence ID" value="MBB5868962.1"/>
    <property type="molecule type" value="Genomic_DNA"/>
</dbReference>
<keyword evidence="1" id="KW-1133">Transmembrane helix</keyword>
<feature type="transmembrane region" description="Helical" evidence="1">
    <location>
        <begin position="200"/>
        <end position="220"/>
    </location>
</feature>
<name>A0A841BQC7_9ACTN</name>
<feature type="transmembrane region" description="Helical" evidence="1">
    <location>
        <begin position="31"/>
        <end position="51"/>
    </location>
</feature>
<dbReference type="RefSeq" id="WP_184835283.1">
    <property type="nucleotide sequence ID" value="NZ_JACHMN010000002.1"/>
</dbReference>
<keyword evidence="3" id="KW-1185">Reference proteome</keyword>
<evidence type="ECO:0000256" key="1">
    <source>
        <dbReference type="SAM" id="Phobius"/>
    </source>
</evidence>
<feature type="transmembrane region" description="Helical" evidence="1">
    <location>
        <begin position="342"/>
        <end position="359"/>
    </location>
</feature>
<organism evidence="2 3">
    <name type="scientific">Allocatelliglobosispora scoriae</name>
    <dbReference type="NCBI Taxonomy" id="643052"/>
    <lineage>
        <taxon>Bacteria</taxon>
        <taxon>Bacillati</taxon>
        <taxon>Actinomycetota</taxon>
        <taxon>Actinomycetes</taxon>
        <taxon>Micromonosporales</taxon>
        <taxon>Micromonosporaceae</taxon>
        <taxon>Allocatelliglobosispora</taxon>
    </lineage>
</organism>
<gene>
    <name evidence="2" type="ORF">F4553_002341</name>
</gene>
<evidence type="ECO:0000313" key="3">
    <source>
        <dbReference type="Proteomes" id="UP000587527"/>
    </source>
</evidence>
<dbReference type="Pfam" id="PF03806">
    <property type="entry name" value="ABG_transport"/>
    <property type="match status" value="1"/>
</dbReference>
<dbReference type="PANTHER" id="PTHR30282">
    <property type="entry name" value="P-AMINOBENZOYL GLUTAMATE TRANSPORTER"/>
    <property type="match status" value="1"/>
</dbReference>
<proteinExistence type="predicted"/>
<feature type="transmembrane region" description="Helical" evidence="1">
    <location>
        <begin position="479"/>
        <end position="497"/>
    </location>
</feature>
<comment type="caution">
    <text evidence="2">The sequence shown here is derived from an EMBL/GenBank/DDBJ whole genome shotgun (WGS) entry which is preliminary data.</text>
</comment>
<sequence>MSAAVTAPKRTFTQKMLDGIERVGNKVPHPAVIFLALIGLVIVLSAILSWLDVSVTYDTVAPLPIPGAETYPGGTDQPSVGYPPDAVYHPDFEPTTETTSIQSLLSADGIRFIFTSAVTNFTNFGVVGVILVAMIGVGLAEEAGLIGALIRKLVKVSPKGALTFIIVLLGVLSSIASDAGYLVLIPLGAVAFMSVGRHPLAGLAAAFAGVGATFGVNVLITPVDGIITEITNEAIQLVNPGQSIDLTSNLFFGIGSTLFLAIVITIVTERIIEPRLGRYEGGAETSAEVEESADDEGRGLKYALYGFLAVVALLLILTLPSWGPLRNPETGSIFNESPLMDGLIFIIMLIFLVAGLCYGRGAGTLRGSAAAMAAITKTFAGLGGLIFLLLIIAQFIAYFNYSNMATIAAVKMADALEGANVDALWLLIGFIIVTLILDLIIPGVIPKWAIFAPVFVPLFIRLGVAPQTVLAAYRVGDSPANVITPLMVYLPFIVLLTQKYKKKAGMGTVVSLMLPYTLIVAVAWILFFVAWYLIGIPWGPGAPVHMP</sequence>
<reference evidence="2 3" key="1">
    <citation type="submission" date="2020-08" db="EMBL/GenBank/DDBJ databases">
        <title>Sequencing the genomes of 1000 actinobacteria strains.</title>
        <authorList>
            <person name="Klenk H.-P."/>
        </authorList>
    </citation>
    <scope>NUCLEOTIDE SEQUENCE [LARGE SCALE GENOMIC DNA]</scope>
    <source>
        <strain evidence="2 3">DSM 45362</strain>
    </source>
</reference>
<evidence type="ECO:0000313" key="2">
    <source>
        <dbReference type="EMBL" id="MBB5868962.1"/>
    </source>
</evidence>